<dbReference type="GO" id="GO:0004252">
    <property type="term" value="F:serine-type endopeptidase activity"/>
    <property type="evidence" value="ECO:0007669"/>
    <property type="project" value="InterPro"/>
</dbReference>
<dbReference type="EMBL" id="SDIL01000146">
    <property type="protein sequence ID" value="RXK35291.1"/>
    <property type="molecule type" value="Genomic_DNA"/>
</dbReference>
<dbReference type="InterPro" id="IPR022764">
    <property type="entry name" value="Peptidase_S54_rhomboid_dom"/>
</dbReference>
<dbReference type="OrthoDB" id="272778at2759"/>
<gene>
    <name evidence="8" type="ORF">M231_07462</name>
</gene>
<sequence>MLFLGITTITASLLDIKPYLHLQLVPHITQYRQLWRIPLHPFAFANSTELLLGEILLHNVSRGIERSFGPRKFASFVLVSTVISVLFSLAVILVFHKLGLNSVPAGPYGLIFSLLWQNYRTVPTLYQFHVFGLNLSSNAMTYILASQLFISNPPASILAASSGLLTGHLYRLDTLLSLPLPSHRRRFLRPLKAYRLPLSLHILLSRLFSPLIGQSAPPRRSNRVLPGQTQGTATTTAVNPPTRNLRNLLAGRLRPSARGGGQVPIVPPSPGDAQNIRNRENVIVPGSARAAMGQFVTQMTGPEQRLPSEEEIAA</sequence>
<dbReference type="VEuPathDB" id="FungiDB:TREMEDRAFT_30707"/>
<keyword evidence="9" id="KW-1185">Reference proteome</keyword>
<evidence type="ECO:0000313" key="9">
    <source>
        <dbReference type="Proteomes" id="UP000289152"/>
    </source>
</evidence>
<comment type="caution">
    <text evidence="8">The sequence shown here is derived from an EMBL/GenBank/DDBJ whole genome shotgun (WGS) entry which is preliminary data.</text>
</comment>
<dbReference type="AlphaFoldDB" id="A0A4Q1BFL9"/>
<evidence type="ECO:0000259" key="7">
    <source>
        <dbReference type="Pfam" id="PF01694"/>
    </source>
</evidence>
<dbReference type="SUPFAM" id="SSF144091">
    <property type="entry name" value="Rhomboid-like"/>
    <property type="match status" value="1"/>
</dbReference>
<keyword evidence="2 6" id="KW-0812">Transmembrane</keyword>
<reference evidence="8 9" key="1">
    <citation type="submission" date="2016-06" db="EMBL/GenBank/DDBJ databases">
        <title>Evolution of pathogenesis and genome organization in the Tremellales.</title>
        <authorList>
            <person name="Cuomo C."/>
            <person name="Litvintseva A."/>
            <person name="Heitman J."/>
            <person name="Chen Y."/>
            <person name="Sun S."/>
            <person name="Springer D."/>
            <person name="Dromer F."/>
            <person name="Young S."/>
            <person name="Zeng Q."/>
            <person name="Chapman S."/>
            <person name="Gujja S."/>
            <person name="Saif S."/>
            <person name="Birren B."/>
        </authorList>
    </citation>
    <scope>NUCLEOTIDE SEQUENCE [LARGE SCALE GENOMIC DNA]</scope>
    <source>
        <strain evidence="8 9">ATCC 28783</strain>
    </source>
</reference>
<organism evidence="8 9">
    <name type="scientific">Tremella mesenterica</name>
    <name type="common">Jelly fungus</name>
    <dbReference type="NCBI Taxonomy" id="5217"/>
    <lineage>
        <taxon>Eukaryota</taxon>
        <taxon>Fungi</taxon>
        <taxon>Dikarya</taxon>
        <taxon>Basidiomycota</taxon>
        <taxon>Agaricomycotina</taxon>
        <taxon>Tremellomycetes</taxon>
        <taxon>Tremellales</taxon>
        <taxon>Tremellaceae</taxon>
        <taxon>Tremella</taxon>
    </lineage>
</organism>
<accession>A0A4Q1BFL9</accession>
<evidence type="ECO:0000256" key="3">
    <source>
        <dbReference type="ARBA" id="ARBA00022989"/>
    </source>
</evidence>
<feature type="compositionally biased region" description="Low complexity" evidence="5">
    <location>
        <begin position="227"/>
        <end position="243"/>
    </location>
</feature>
<evidence type="ECO:0000256" key="5">
    <source>
        <dbReference type="SAM" id="MobiDB-lite"/>
    </source>
</evidence>
<keyword evidence="4 6" id="KW-0472">Membrane</keyword>
<feature type="region of interest" description="Disordered" evidence="5">
    <location>
        <begin position="255"/>
        <end position="275"/>
    </location>
</feature>
<evidence type="ECO:0000256" key="1">
    <source>
        <dbReference type="ARBA" id="ARBA00004141"/>
    </source>
</evidence>
<feature type="region of interest" description="Disordered" evidence="5">
    <location>
        <begin position="216"/>
        <end position="243"/>
    </location>
</feature>
<evidence type="ECO:0000256" key="6">
    <source>
        <dbReference type="SAM" id="Phobius"/>
    </source>
</evidence>
<evidence type="ECO:0000256" key="4">
    <source>
        <dbReference type="ARBA" id="ARBA00023136"/>
    </source>
</evidence>
<protein>
    <recommendedName>
        <fullName evidence="7">Peptidase S54 rhomboid domain-containing protein</fullName>
    </recommendedName>
</protein>
<dbReference type="Proteomes" id="UP000289152">
    <property type="component" value="Unassembled WGS sequence"/>
</dbReference>
<dbReference type="Pfam" id="PF01694">
    <property type="entry name" value="Rhomboid"/>
    <property type="match status" value="1"/>
</dbReference>
<proteinExistence type="predicted"/>
<keyword evidence="3 6" id="KW-1133">Transmembrane helix</keyword>
<evidence type="ECO:0000256" key="2">
    <source>
        <dbReference type="ARBA" id="ARBA00022692"/>
    </source>
</evidence>
<dbReference type="Gene3D" id="1.20.1540.10">
    <property type="entry name" value="Rhomboid-like"/>
    <property type="match status" value="1"/>
</dbReference>
<dbReference type="STRING" id="5217.A0A4Q1BFL9"/>
<evidence type="ECO:0000313" key="8">
    <source>
        <dbReference type="EMBL" id="RXK35291.1"/>
    </source>
</evidence>
<name>A0A4Q1BFL9_TREME</name>
<feature type="transmembrane region" description="Helical" evidence="6">
    <location>
        <begin position="73"/>
        <end position="92"/>
    </location>
</feature>
<dbReference type="FunCoup" id="A0A4Q1BFL9">
    <property type="interactions" value="6"/>
</dbReference>
<dbReference type="GO" id="GO:0016020">
    <property type="term" value="C:membrane"/>
    <property type="evidence" value="ECO:0007669"/>
    <property type="project" value="UniProtKB-SubCell"/>
</dbReference>
<dbReference type="InParanoid" id="A0A4Q1BFL9"/>
<dbReference type="PANTHER" id="PTHR43066:SF21">
    <property type="entry name" value="UBIQUITIN-ASSOCIATED DOMAIN-CONTAINING PROTEIN 2"/>
    <property type="match status" value="1"/>
</dbReference>
<feature type="domain" description="Peptidase S54 rhomboid" evidence="7">
    <location>
        <begin position="32"/>
        <end position="170"/>
    </location>
</feature>
<dbReference type="PANTHER" id="PTHR43066">
    <property type="entry name" value="RHOMBOID-RELATED PROTEIN"/>
    <property type="match status" value="1"/>
</dbReference>
<comment type="subcellular location">
    <subcellularLocation>
        <location evidence="1">Membrane</location>
        <topology evidence="1">Multi-pass membrane protein</topology>
    </subcellularLocation>
</comment>
<dbReference type="InterPro" id="IPR035952">
    <property type="entry name" value="Rhomboid-like_sf"/>
</dbReference>